<keyword evidence="2 7" id="KW-0418">Kinase</keyword>
<reference evidence="7 8" key="1">
    <citation type="journal article" date="2014" name="Genome Announc.">
        <title>Draft Genome Sequence of the Algicidal Bacterium Mangrovimonas yunxiaonensis Strain LY01.</title>
        <authorList>
            <person name="Li Y."/>
            <person name="Zhu H."/>
            <person name="Li C."/>
            <person name="Zhang H."/>
            <person name="Chen Z."/>
            <person name="Zheng W."/>
            <person name="Xu H."/>
            <person name="Zheng T."/>
        </authorList>
    </citation>
    <scope>NUCLEOTIDE SEQUENCE [LARGE SCALE GENOMIC DNA]</scope>
    <source>
        <strain evidence="7 8">LY01</strain>
    </source>
</reference>
<evidence type="ECO:0000256" key="3">
    <source>
        <dbReference type="ARBA" id="ARBA00023012"/>
    </source>
</evidence>
<feature type="signal peptide" evidence="5">
    <location>
        <begin position="1"/>
        <end position="19"/>
    </location>
</feature>
<dbReference type="InterPro" id="IPR036890">
    <property type="entry name" value="HATPase_C_sf"/>
</dbReference>
<evidence type="ECO:0000313" key="7">
    <source>
        <dbReference type="EMBL" id="KFB01579.1"/>
    </source>
</evidence>
<dbReference type="InterPro" id="IPR011712">
    <property type="entry name" value="Sig_transdc_His_kin_sub3_dim/P"/>
</dbReference>
<dbReference type="CDD" id="cd16917">
    <property type="entry name" value="HATPase_UhpB-NarQ-NarX-like"/>
    <property type="match status" value="1"/>
</dbReference>
<dbReference type="Gene3D" id="3.30.565.10">
    <property type="entry name" value="Histidine kinase-like ATPase, C-terminal domain"/>
    <property type="match status" value="1"/>
</dbReference>
<reference evidence="8" key="2">
    <citation type="submission" date="2014-07" db="EMBL/GenBank/DDBJ databases">
        <title>Genome sequence of Mangrovimonas yunxiaonensis.</title>
        <authorList>
            <person name="Li Y."/>
            <person name="Zheng T."/>
        </authorList>
    </citation>
    <scope>NUCLEOTIDE SEQUENCE [LARGE SCALE GENOMIC DNA]</scope>
    <source>
        <strain evidence="8">LY01</strain>
    </source>
</reference>
<keyword evidence="5" id="KW-0732">Signal</keyword>
<dbReference type="SMART" id="SM00028">
    <property type="entry name" value="TPR"/>
    <property type="match status" value="5"/>
</dbReference>
<dbReference type="eggNOG" id="COG0457">
    <property type="taxonomic scope" value="Bacteria"/>
</dbReference>
<feature type="transmembrane region" description="Helical" evidence="4">
    <location>
        <begin position="417"/>
        <end position="437"/>
    </location>
</feature>
<dbReference type="AlphaFoldDB" id="A0A084TLJ3"/>
<dbReference type="InterPro" id="IPR050482">
    <property type="entry name" value="Sensor_HK_TwoCompSys"/>
</dbReference>
<evidence type="ECO:0000313" key="8">
    <source>
        <dbReference type="Proteomes" id="UP000028521"/>
    </source>
</evidence>
<evidence type="ECO:0000256" key="5">
    <source>
        <dbReference type="SAM" id="SignalP"/>
    </source>
</evidence>
<dbReference type="EMBL" id="JPFK01000005">
    <property type="protein sequence ID" value="KFB01579.1"/>
    <property type="molecule type" value="Genomic_DNA"/>
</dbReference>
<dbReference type="SMART" id="SM00387">
    <property type="entry name" value="HATPase_c"/>
    <property type="match status" value="1"/>
</dbReference>
<organism evidence="7 8">
    <name type="scientific">Mangrovimonas yunxiaonensis</name>
    <dbReference type="NCBI Taxonomy" id="1197477"/>
    <lineage>
        <taxon>Bacteria</taxon>
        <taxon>Pseudomonadati</taxon>
        <taxon>Bacteroidota</taxon>
        <taxon>Flavobacteriia</taxon>
        <taxon>Flavobacteriales</taxon>
        <taxon>Flavobacteriaceae</taxon>
        <taxon>Mangrovimonas</taxon>
    </lineage>
</organism>
<feature type="chain" id="PRO_5001782936" evidence="5">
    <location>
        <begin position="20"/>
        <end position="671"/>
    </location>
</feature>
<dbReference type="RefSeq" id="WP_036121002.1">
    <property type="nucleotide sequence ID" value="NZ_JPFK01000005.1"/>
</dbReference>
<sequence length="671" mass="77286">MYKHYSVILSVFFAFGVYAQSNPAIMDSITHYSNQSNNQQLPLELRIDYAKKAIRLAAKHASDSVLLKHRRQLSTLYLYKQDADTLMLINRENLTLAVKLKDSVAMAHVNNIIGWSHFSKQQIDSAYYYYYKASKLFSDLDLKKNYAETLLNMADIQFMEKDYLGAESNAVRSIRLYQTFPKSEANLDALWALYNLLGIISDELDQYDDAINYHKEALSYSDQIADNTLYTIYSNSNIALIYKKQEKYNQALNIYQTLSSNKQELLKEPSNYALILGDYAFVKHLSGKYPETEVKSMLRKAYRVSDSIQDFYSIMSVSLNAAQYYLDINQKDSALVFANRAYQLAEETNTNNVILKTLLLKSKIEPPQRATDYLSRYVAISDSLQHKERAIRNKFARIEFETDNLKEKNRQIARERMWFMVLSAGLIFTLVLLYIIVSQRAKNRQLQLVQQQQLANEEIYNLMLSQQDKIDEARILEKKRISEELHDGILGRLFGTRLSLDSLNMMVTPEAINNRNKYIEELKHIEQDIRKVSHDLNTDFVSGSSFFSIIKSLVETQCLAYGLDYQLTNDDDIDWDAVSNKTKIHYYRIVQESLQNIYKHANATRVEISFQRKRGTVCLKITDDGLGFDINKSKKGIGLKNMASRVSDVGGKLKIDSAINLGTTVTVRVPV</sequence>
<dbReference type="SUPFAM" id="SSF48452">
    <property type="entry name" value="TPR-like"/>
    <property type="match status" value="2"/>
</dbReference>
<name>A0A084TLJ3_9FLAO</name>
<dbReference type="InterPro" id="IPR011990">
    <property type="entry name" value="TPR-like_helical_dom_sf"/>
</dbReference>
<keyword evidence="3" id="KW-0902">Two-component regulatory system</keyword>
<dbReference type="GO" id="GO:0016020">
    <property type="term" value="C:membrane"/>
    <property type="evidence" value="ECO:0007669"/>
    <property type="project" value="InterPro"/>
</dbReference>
<evidence type="ECO:0000259" key="6">
    <source>
        <dbReference type="PROSITE" id="PS50109"/>
    </source>
</evidence>
<dbReference type="GO" id="GO:0000155">
    <property type="term" value="F:phosphorelay sensor kinase activity"/>
    <property type="evidence" value="ECO:0007669"/>
    <property type="project" value="InterPro"/>
</dbReference>
<dbReference type="Pfam" id="PF07730">
    <property type="entry name" value="HisKA_3"/>
    <property type="match status" value="1"/>
</dbReference>
<dbReference type="GO" id="GO:0046983">
    <property type="term" value="F:protein dimerization activity"/>
    <property type="evidence" value="ECO:0007669"/>
    <property type="project" value="InterPro"/>
</dbReference>
<dbReference type="PANTHER" id="PTHR24421">
    <property type="entry name" value="NITRATE/NITRITE SENSOR PROTEIN NARX-RELATED"/>
    <property type="match status" value="1"/>
</dbReference>
<keyword evidence="8" id="KW-1185">Reference proteome</keyword>
<dbReference type="Pfam" id="PF02518">
    <property type="entry name" value="HATPase_c"/>
    <property type="match status" value="1"/>
</dbReference>
<dbReference type="eggNOG" id="COG4585">
    <property type="taxonomic scope" value="Bacteria"/>
</dbReference>
<comment type="caution">
    <text evidence="7">The sequence shown here is derived from an EMBL/GenBank/DDBJ whole genome shotgun (WGS) entry which is preliminary data.</text>
</comment>
<feature type="domain" description="Histidine kinase" evidence="6">
    <location>
        <begin position="588"/>
        <end position="671"/>
    </location>
</feature>
<dbReference type="STRING" id="1197477.IA57_07050"/>
<accession>A0A084TLJ3</accession>
<proteinExistence type="predicted"/>
<keyword evidence="4" id="KW-1133">Transmembrane helix</keyword>
<keyword evidence="1" id="KW-0808">Transferase</keyword>
<dbReference type="InterPro" id="IPR019734">
    <property type="entry name" value="TPR_rpt"/>
</dbReference>
<evidence type="ECO:0000256" key="4">
    <source>
        <dbReference type="SAM" id="Phobius"/>
    </source>
</evidence>
<gene>
    <name evidence="7" type="ORF">IA57_07050</name>
</gene>
<dbReference type="SUPFAM" id="SSF55874">
    <property type="entry name" value="ATPase domain of HSP90 chaperone/DNA topoisomerase II/histidine kinase"/>
    <property type="match status" value="1"/>
</dbReference>
<dbReference type="Proteomes" id="UP000028521">
    <property type="component" value="Unassembled WGS sequence"/>
</dbReference>
<evidence type="ECO:0000256" key="2">
    <source>
        <dbReference type="ARBA" id="ARBA00022777"/>
    </source>
</evidence>
<dbReference type="Gene3D" id="1.25.40.10">
    <property type="entry name" value="Tetratricopeptide repeat domain"/>
    <property type="match status" value="2"/>
</dbReference>
<protein>
    <submittedName>
        <fullName evidence="7">Histidine kinase</fullName>
    </submittedName>
</protein>
<dbReference type="InterPro" id="IPR003594">
    <property type="entry name" value="HATPase_dom"/>
</dbReference>
<dbReference type="PROSITE" id="PS50109">
    <property type="entry name" value="HIS_KIN"/>
    <property type="match status" value="1"/>
</dbReference>
<keyword evidence="4" id="KW-0472">Membrane</keyword>
<keyword evidence="4" id="KW-0812">Transmembrane</keyword>
<evidence type="ECO:0000256" key="1">
    <source>
        <dbReference type="ARBA" id="ARBA00022679"/>
    </source>
</evidence>
<dbReference type="InterPro" id="IPR005467">
    <property type="entry name" value="His_kinase_dom"/>
</dbReference>